<feature type="region of interest" description="Disordered" evidence="1">
    <location>
        <begin position="135"/>
        <end position="158"/>
    </location>
</feature>
<evidence type="ECO:0000256" key="1">
    <source>
        <dbReference type="SAM" id="MobiDB-lite"/>
    </source>
</evidence>
<feature type="compositionally biased region" description="Basic and acidic residues" evidence="1">
    <location>
        <begin position="146"/>
        <end position="158"/>
    </location>
</feature>
<evidence type="ECO:0000313" key="3">
    <source>
        <dbReference type="EMBL" id="TCZ52285.1"/>
    </source>
</evidence>
<dbReference type="Proteomes" id="UP000295023">
    <property type="component" value="Unassembled WGS sequence"/>
</dbReference>
<keyword evidence="2" id="KW-0472">Membrane</keyword>
<reference evidence="3 4" key="1">
    <citation type="submission" date="2019-03" db="EMBL/GenBank/DDBJ databases">
        <title>Paracraurococcus aquatilis NE82 genome sequence.</title>
        <authorList>
            <person name="Zhao Y."/>
            <person name="Du Z."/>
        </authorList>
    </citation>
    <scope>NUCLEOTIDE SEQUENCE [LARGE SCALE GENOMIC DNA]</scope>
    <source>
        <strain evidence="3 4">NE82</strain>
    </source>
</reference>
<proteinExistence type="predicted"/>
<gene>
    <name evidence="3" type="ORF">EXY23_26295</name>
</gene>
<accession>A0A4R4D442</accession>
<comment type="caution">
    <text evidence="3">The sequence shown here is derived from an EMBL/GenBank/DDBJ whole genome shotgun (WGS) entry which is preliminary data.</text>
</comment>
<keyword evidence="2" id="KW-1133">Transmembrane helix</keyword>
<feature type="transmembrane region" description="Helical" evidence="2">
    <location>
        <begin position="68"/>
        <end position="88"/>
    </location>
</feature>
<evidence type="ECO:0000313" key="4">
    <source>
        <dbReference type="Proteomes" id="UP000295023"/>
    </source>
</evidence>
<evidence type="ECO:0000256" key="2">
    <source>
        <dbReference type="SAM" id="Phobius"/>
    </source>
</evidence>
<name>A0A4R4D442_9PROT</name>
<keyword evidence="2" id="KW-0812">Transmembrane</keyword>
<dbReference type="EMBL" id="SKBM01000049">
    <property type="protein sequence ID" value="TCZ52285.1"/>
    <property type="molecule type" value="Genomic_DNA"/>
</dbReference>
<keyword evidence="4" id="KW-1185">Reference proteome</keyword>
<dbReference type="RefSeq" id="WP_132297247.1">
    <property type="nucleotide sequence ID" value="NZ_SKBM01000049.1"/>
</dbReference>
<sequence>MLGAVALGAALALIGARGWTAGRFGRVARVATLLRVVATVALEWLAVEVQGRFERGWASLRRRSLDMCTLVALGTGVAWLFSAVATVAPGASRQSFVGRTARSRPWDSRAGERGCDGYRGETTALSRSLPLLASPRRARRPARTGRVAEEHPGGSDKVPRWTRTSFFWSAPAR</sequence>
<dbReference type="AlphaFoldDB" id="A0A4R4D442"/>
<organism evidence="3 4">
    <name type="scientific">Roseicella aquatilis</name>
    <dbReference type="NCBI Taxonomy" id="2527868"/>
    <lineage>
        <taxon>Bacteria</taxon>
        <taxon>Pseudomonadati</taxon>
        <taxon>Pseudomonadota</taxon>
        <taxon>Alphaproteobacteria</taxon>
        <taxon>Acetobacterales</taxon>
        <taxon>Roseomonadaceae</taxon>
        <taxon>Roseicella</taxon>
    </lineage>
</organism>
<protein>
    <submittedName>
        <fullName evidence="3">Uncharacterized protein</fullName>
    </submittedName>
</protein>